<organism evidence="1 2">
    <name type="scientific">Ferrimonas sediminum</name>
    <dbReference type="NCBI Taxonomy" id="718193"/>
    <lineage>
        <taxon>Bacteria</taxon>
        <taxon>Pseudomonadati</taxon>
        <taxon>Pseudomonadota</taxon>
        <taxon>Gammaproteobacteria</taxon>
        <taxon>Alteromonadales</taxon>
        <taxon>Ferrimonadaceae</taxon>
        <taxon>Ferrimonas</taxon>
    </lineage>
</organism>
<keyword evidence="2" id="KW-1185">Reference proteome</keyword>
<proteinExistence type="predicted"/>
<sequence length="29" mass="3322">MNTQFGYTVNLYGSWSSAGWNATAIYYVR</sequence>
<dbReference type="AlphaFoldDB" id="A0A1G8LQE3"/>
<accession>A0A1G8LQE3</accession>
<gene>
    <name evidence="1" type="ORF">SAMN04488540_102136</name>
</gene>
<dbReference type="Proteomes" id="UP000199527">
    <property type="component" value="Unassembled WGS sequence"/>
</dbReference>
<evidence type="ECO:0000313" key="2">
    <source>
        <dbReference type="Proteomes" id="UP000199527"/>
    </source>
</evidence>
<name>A0A1G8LQE3_9GAMM</name>
<protein>
    <submittedName>
        <fullName evidence="1">Uncharacterized protein</fullName>
    </submittedName>
</protein>
<evidence type="ECO:0000313" key="1">
    <source>
        <dbReference type="EMBL" id="SDI57835.1"/>
    </source>
</evidence>
<dbReference type="EMBL" id="FNEM01000002">
    <property type="protein sequence ID" value="SDI57835.1"/>
    <property type="molecule type" value="Genomic_DNA"/>
</dbReference>
<reference evidence="2" key="1">
    <citation type="submission" date="2016-10" db="EMBL/GenBank/DDBJ databases">
        <authorList>
            <person name="Varghese N."/>
            <person name="Submissions S."/>
        </authorList>
    </citation>
    <scope>NUCLEOTIDE SEQUENCE [LARGE SCALE GENOMIC DNA]</scope>
    <source>
        <strain evidence="2">DSM 23317</strain>
    </source>
</reference>